<gene>
    <name evidence="1" type="ORF">KGB56_25830</name>
</gene>
<keyword evidence="1" id="KW-0614">Plasmid</keyword>
<evidence type="ECO:0000313" key="2">
    <source>
        <dbReference type="Proteomes" id="UP000680706"/>
    </source>
</evidence>
<sequence length="186" mass="20634">MKSQDIVILLKLASLRNHDNQNASSQNVKLEEYSVRSLEASLGISKTEVSASINRSLSSGLATKDRKSRLIIPSRRNLTNFITHGLKFVFPVKLGSMQRGLPTAFDAPGLQGKLFSAGEVIHVWPYAKGTEMGQSITPLFKSVPEAALRDHQLYDYLALIDAIRLGNQREAKLASDLLSERLQQSW</sequence>
<evidence type="ECO:0000313" key="1">
    <source>
        <dbReference type="EMBL" id="QUS59038.1"/>
    </source>
</evidence>
<keyword evidence="2" id="KW-1185">Reference proteome</keyword>
<name>A0ABX8AWU3_9HYPH</name>
<dbReference type="RefSeq" id="WP_075701422.1">
    <property type="nucleotide sequence ID" value="NZ_CP074129.1"/>
</dbReference>
<dbReference type="Proteomes" id="UP000680706">
    <property type="component" value="Plasmid pAb134-03"/>
</dbReference>
<protein>
    <submittedName>
        <fullName evidence="1">Uncharacterized protein</fullName>
    </submittedName>
</protein>
<dbReference type="EMBL" id="CP074129">
    <property type="protein sequence ID" value="QUS59038.1"/>
    <property type="molecule type" value="Genomic_DNA"/>
</dbReference>
<reference evidence="1 2" key="1">
    <citation type="journal article" date="2021" name="Angew. Chem. Int. Ed. Engl.">
        <title>A novel family of nonribosomal peptides modulate collective behavior in Pseudovibrio bacteria isolated from marine sponges.</title>
        <authorList>
            <person name="Ioca L.P."/>
            <person name="Dai Y."/>
            <person name="Kunakom S."/>
            <person name="Diaz-Espinosa J."/>
            <person name="Krunic A."/>
            <person name="Crnkovic C.M."/>
            <person name="Orjala J."/>
            <person name="Sanchez L.M."/>
            <person name="Ferreira A.G."/>
            <person name="Berlinck R.G.S."/>
            <person name="Eustaquio A.S."/>
        </authorList>
    </citation>
    <scope>NUCLEOTIDE SEQUENCE [LARGE SCALE GENOMIC DNA]</scope>
    <source>
        <strain evidence="1 2">Ab134</strain>
        <plasmid evidence="1 2">pAb134-03</plasmid>
    </source>
</reference>
<proteinExistence type="predicted"/>
<accession>A0ABX8AWU3</accession>
<geneLocation type="plasmid" evidence="1 2">
    <name>pAb134-03</name>
</geneLocation>
<organism evidence="1 2">
    <name type="scientific">Pseudovibrio brasiliensis</name>
    <dbReference type="NCBI Taxonomy" id="1898042"/>
    <lineage>
        <taxon>Bacteria</taxon>
        <taxon>Pseudomonadati</taxon>
        <taxon>Pseudomonadota</taxon>
        <taxon>Alphaproteobacteria</taxon>
        <taxon>Hyphomicrobiales</taxon>
        <taxon>Stappiaceae</taxon>
        <taxon>Pseudovibrio</taxon>
    </lineage>
</organism>